<proteinExistence type="predicted"/>
<keyword evidence="2" id="KW-0378">Hydrolase</keyword>
<dbReference type="InterPro" id="IPR023198">
    <property type="entry name" value="PGP-like_dom2"/>
</dbReference>
<accession>D1PZ06</accession>
<protein>
    <submittedName>
        <fullName evidence="2">HAD hydrolase, family IA, variant 3</fullName>
        <ecNumber evidence="2">2.3.1.-</ecNumber>
    </submittedName>
</protein>
<organism evidence="2 3">
    <name type="scientific">Hallella bergensis DSM 17361</name>
    <dbReference type="NCBI Taxonomy" id="585502"/>
    <lineage>
        <taxon>Bacteria</taxon>
        <taxon>Pseudomonadati</taxon>
        <taxon>Bacteroidota</taxon>
        <taxon>Bacteroidia</taxon>
        <taxon>Bacteroidales</taxon>
        <taxon>Prevotellaceae</taxon>
        <taxon>Hallella</taxon>
    </lineage>
</organism>
<dbReference type="GO" id="GO:0016747">
    <property type="term" value="F:acyltransferase activity, transferring groups other than amino-acyl groups"/>
    <property type="evidence" value="ECO:0007669"/>
    <property type="project" value="InterPro"/>
</dbReference>
<dbReference type="PRINTS" id="PR00413">
    <property type="entry name" value="HADHALOGNASE"/>
</dbReference>
<dbReference type="Gene3D" id="3.40.630.30">
    <property type="match status" value="1"/>
</dbReference>
<dbReference type="AlphaFoldDB" id="D1PZ06"/>
<dbReference type="InterPro" id="IPR016181">
    <property type="entry name" value="Acyl_CoA_acyltransferase"/>
</dbReference>
<dbReference type="Proteomes" id="UP000003160">
    <property type="component" value="Unassembled WGS sequence"/>
</dbReference>
<keyword evidence="2" id="KW-0808">Transferase</keyword>
<dbReference type="SUPFAM" id="SSF55729">
    <property type="entry name" value="Acyl-CoA N-acyltransferases (Nat)"/>
    <property type="match status" value="1"/>
</dbReference>
<sequence length="369" mass="43012">MIKNIVYDFGGVLVQYDFMNFFKKLLGSEEKARHFLHNAFTAEINAEMDRGVYPPSHFIEQQKRLWPEYRETLDTFDKHYADIFTHETEGMRQSMLDVKARGYRLLGLSNWSERVNDVMNKFDIFNILEDYLISKDVHQLKPDAEIYHSFINQFGVKPEECVFIDDKPENIKGARNVGMYGIVFSNTQQMMRELEPLLLPYSFEPACPEDEPTAWKIVHQAALDMAANGRHQWDETYPPRESISRDIDNGNGYVLKLDGEIVGYTALTFDGEPSYDRLQGQWLSDMPYATIHRTALAREHHGKGLARVILLECGRECRKRKYKSIRIDTNHDNVEMLHLIDSLGFTRCGLCFYDREGKRTERIACEKIL</sequence>
<gene>
    <name evidence="2" type="primary">wecD</name>
    <name evidence="2" type="ORF">HMPREF0645_2191</name>
</gene>
<dbReference type="RefSeq" id="WP_007174294.1">
    <property type="nucleotide sequence ID" value="NZ_GG704781.1"/>
</dbReference>
<dbReference type="CDD" id="cd04301">
    <property type="entry name" value="NAT_SF"/>
    <property type="match status" value="1"/>
</dbReference>
<evidence type="ECO:0000313" key="3">
    <source>
        <dbReference type="Proteomes" id="UP000003160"/>
    </source>
</evidence>
<dbReference type="eggNOG" id="COG1247">
    <property type="taxonomic scope" value="Bacteria"/>
</dbReference>
<dbReference type="PANTHER" id="PTHR43611:SF3">
    <property type="entry name" value="FLAVIN MONONUCLEOTIDE HYDROLASE 1, CHLOROPLATIC"/>
    <property type="match status" value="1"/>
</dbReference>
<dbReference type="HOGENOM" id="CLU_749771_0_0_10"/>
<dbReference type="CDD" id="cd02603">
    <property type="entry name" value="HAD_sEH-N_like"/>
    <property type="match status" value="1"/>
</dbReference>
<comment type="caution">
    <text evidence="2">The sequence shown here is derived from an EMBL/GenBank/DDBJ whole genome shotgun (WGS) entry which is preliminary data.</text>
</comment>
<dbReference type="InterPro" id="IPR006439">
    <property type="entry name" value="HAD-SF_hydro_IA"/>
</dbReference>
<dbReference type="SFLD" id="SFLDG01129">
    <property type="entry name" value="C1.5:_HAD__Beta-PGM__Phosphata"/>
    <property type="match status" value="1"/>
</dbReference>
<dbReference type="SFLD" id="SFLDS00003">
    <property type="entry name" value="Haloacid_Dehalogenase"/>
    <property type="match status" value="1"/>
</dbReference>
<name>D1PZ06_9BACT</name>
<dbReference type="eggNOG" id="COG1011">
    <property type="taxonomic scope" value="Bacteria"/>
</dbReference>
<dbReference type="InterPro" id="IPR023214">
    <property type="entry name" value="HAD_sf"/>
</dbReference>
<dbReference type="GO" id="GO:0016787">
    <property type="term" value="F:hydrolase activity"/>
    <property type="evidence" value="ECO:0007669"/>
    <property type="project" value="UniProtKB-KW"/>
</dbReference>
<dbReference type="InterPro" id="IPR036412">
    <property type="entry name" value="HAD-like_sf"/>
</dbReference>
<dbReference type="EMBL" id="ACKS01000081">
    <property type="protein sequence ID" value="EFA43422.1"/>
    <property type="molecule type" value="Genomic_DNA"/>
</dbReference>
<keyword evidence="3" id="KW-1185">Reference proteome</keyword>
<evidence type="ECO:0000313" key="2">
    <source>
        <dbReference type="EMBL" id="EFA43422.1"/>
    </source>
</evidence>
<dbReference type="PANTHER" id="PTHR43611">
    <property type="entry name" value="ALPHA-D-GLUCOSE 1-PHOSPHATE PHOSPHATASE"/>
    <property type="match status" value="1"/>
</dbReference>
<dbReference type="Gene3D" id="3.40.50.1000">
    <property type="entry name" value="HAD superfamily/HAD-like"/>
    <property type="match status" value="1"/>
</dbReference>
<dbReference type="PROSITE" id="PS51186">
    <property type="entry name" value="GNAT"/>
    <property type="match status" value="1"/>
</dbReference>
<dbReference type="Pfam" id="PF00702">
    <property type="entry name" value="Hydrolase"/>
    <property type="match status" value="1"/>
</dbReference>
<reference evidence="2 3" key="1">
    <citation type="submission" date="2009-10" db="EMBL/GenBank/DDBJ databases">
        <authorList>
            <person name="Qin X."/>
            <person name="Bachman B."/>
            <person name="Battles P."/>
            <person name="Bell A."/>
            <person name="Bess C."/>
            <person name="Bickham C."/>
            <person name="Chaboub L."/>
            <person name="Chen D."/>
            <person name="Coyle M."/>
            <person name="Deiros D.R."/>
            <person name="Dinh H."/>
            <person name="Forbes L."/>
            <person name="Fowler G."/>
            <person name="Francisco L."/>
            <person name="Fu Q."/>
            <person name="Gubbala S."/>
            <person name="Hale W."/>
            <person name="Han Y."/>
            <person name="Hemphill L."/>
            <person name="Highlander S.K."/>
            <person name="Hirani K."/>
            <person name="Hogues M."/>
            <person name="Jackson L."/>
            <person name="Jakkamsetti A."/>
            <person name="Javaid M."/>
            <person name="Jiang H."/>
            <person name="Korchina V."/>
            <person name="Kovar C."/>
            <person name="Lara F."/>
            <person name="Lee S."/>
            <person name="Mata R."/>
            <person name="Mathew T."/>
            <person name="Moen C."/>
            <person name="Morales K."/>
            <person name="Munidasa M."/>
            <person name="Nazareth L."/>
            <person name="Ngo R."/>
            <person name="Nguyen L."/>
            <person name="Okwuonu G."/>
            <person name="Ongeri F."/>
            <person name="Patil S."/>
            <person name="Petrosino J."/>
            <person name="Pham C."/>
            <person name="Pham P."/>
            <person name="Pu L.-L."/>
            <person name="Puazo M."/>
            <person name="Raj R."/>
            <person name="Reid J."/>
            <person name="Rouhana J."/>
            <person name="Saada N."/>
            <person name="Shang Y."/>
            <person name="Simmons D."/>
            <person name="Thornton R."/>
            <person name="Warren J."/>
            <person name="Weissenberger G."/>
            <person name="Zhang J."/>
            <person name="Zhang L."/>
            <person name="Zhou C."/>
            <person name="Zhu D."/>
            <person name="Muzny D."/>
            <person name="Worley K."/>
            <person name="Gibbs R."/>
        </authorList>
    </citation>
    <scope>NUCLEOTIDE SEQUENCE [LARGE SCALE GENOMIC DNA]</scope>
    <source>
        <strain evidence="2 3">DSM 17361</strain>
    </source>
</reference>
<dbReference type="Pfam" id="PF00583">
    <property type="entry name" value="Acetyltransf_1"/>
    <property type="match status" value="1"/>
</dbReference>
<dbReference type="NCBIfam" id="TIGR01509">
    <property type="entry name" value="HAD-SF-IA-v3"/>
    <property type="match status" value="1"/>
</dbReference>
<dbReference type="InterPro" id="IPR000182">
    <property type="entry name" value="GNAT_dom"/>
</dbReference>
<evidence type="ECO:0000259" key="1">
    <source>
        <dbReference type="PROSITE" id="PS51186"/>
    </source>
</evidence>
<dbReference type="Gene3D" id="1.10.150.240">
    <property type="entry name" value="Putative phosphatase, domain 2"/>
    <property type="match status" value="1"/>
</dbReference>
<dbReference type="EC" id="2.3.1.-" evidence="2"/>
<feature type="domain" description="N-acetyltransferase" evidence="1">
    <location>
        <begin position="201"/>
        <end position="369"/>
    </location>
</feature>
<keyword evidence="2" id="KW-0012">Acyltransferase</keyword>
<dbReference type="SUPFAM" id="SSF56784">
    <property type="entry name" value="HAD-like"/>
    <property type="match status" value="1"/>
</dbReference>